<evidence type="ECO:0000313" key="1">
    <source>
        <dbReference type="EMBL" id="OGY28728.1"/>
    </source>
</evidence>
<protein>
    <recommendedName>
        <fullName evidence="3">Sialidase domain-containing protein</fullName>
    </recommendedName>
</protein>
<dbReference type="AlphaFoldDB" id="A0A1G1WLV9"/>
<gene>
    <name evidence="1" type="ORF">A3J50_01280</name>
</gene>
<sequence>MKLEKVLIILTLSVVIILLSAVRIGEYFGSISSVPTPKNPDSSVPASQEEIKPLEQELQLTFDTKTASKDPFNDSNGPFYHDVNLATSIDGVNFAFDSLVLEKASVPDVVRLADSTLAIYAVDGSGRSKSGLMVAISKDEGQTWQQGSVQFDSLVPGAADPDVVVLPDGKIRLYFVVFEDVENKTVVPTNMVKSATSSDGVNFSLESGERLKYSNLTDPDVVKIGNSWFMYFSQGAKLLAAISSNGLSFKYQKDIRSLGSVSSTVKITEETYRQFYCNNGIKSATSIDGLSWKDDAGYRLKPGTKEFVCDPAPLKTEGDNWLMYYKVAKVSESKQ</sequence>
<evidence type="ECO:0008006" key="3">
    <source>
        <dbReference type="Google" id="ProtNLM"/>
    </source>
</evidence>
<proteinExistence type="predicted"/>
<dbReference type="CDD" id="cd15482">
    <property type="entry name" value="Sialidase_non-viral"/>
    <property type="match status" value="1"/>
</dbReference>
<comment type="caution">
    <text evidence="1">The sequence shown here is derived from an EMBL/GenBank/DDBJ whole genome shotgun (WGS) entry which is preliminary data.</text>
</comment>
<dbReference type="InterPro" id="IPR023296">
    <property type="entry name" value="Glyco_hydro_beta-prop_sf"/>
</dbReference>
<dbReference type="Proteomes" id="UP000177821">
    <property type="component" value="Unassembled WGS sequence"/>
</dbReference>
<reference evidence="1 2" key="1">
    <citation type="journal article" date="2016" name="Nat. Commun.">
        <title>Thousands of microbial genomes shed light on interconnected biogeochemical processes in an aquifer system.</title>
        <authorList>
            <person name="Anantharaman K."/>
            <person name="Brown C.T."/>
            <person name="Hug L.A."/>
            <person name="Sharon I."/>
            <person name="Castelle C.J."/>
            <person name="Probst A.J."/>
            <person name="Thomas B.C."/>
            <person name="Singh A."/>
            <person name="Wilkins M.J."/>
            <person name="Karaoz U."/>
            <person name="Brodie E.L."/>
            <person name="Williams K.H."/>
            <person name="Hubbard S.S."/>
            <person name="Banfield J.F."/>
        </authorList>
    </citation>
    <scope>NUCLEOTIDE SEQUENCE [LARGE SCALE GENOMIC DNA]</scope>
</reference>
<dbReference type="Gene3D" id="2.115.10.20">
    <property type="entry name" value="Glycosyl hydrolase domain, family 43"/>
    <property type="match status" value="1"/>
</dbReference>
<dbReference type="EMBL" id="MHCX01000045">
    <property type="protein sequence ID" value="OGY28728.1"/>
    <property type="molecule type" value="Genomic_DNA"/>
</dbReference>
<dbReference type="SUPFAM" id="SSF75005">
    <property type="entry name" value="Arabinanase/levansucrase/invertase"/>
    <property type="match status" value="1"/>
</dbReference>
<accession>A0A1G1WLV9</accession>
<evidence type="ECO:0000313" key="2">
    <source>
        <dbReference type="Proteomes" id="UP000177821"/>
    </source>
</evidence>
<organism evidence="1 2">
    <name type="scientific">Candidatus Woykebacteria bacterium RIFCSPHIGHO2_02_FULL_43_16b</name>
    <dbReference type="NCBI Taxonomy" id="1802601"/>
    <lineage>
        <taxon>Bacteria</taxon>
        <taxon>Candidatus Woykeibacteriota</taxon>
    </lineage>
</organism>
<name>A0A1G1WLV9_9BACT</name>